<accession>A0ABD1X2A2</accession>
<keyword evidence="2" id="KW-1185">Reference proteome</keyword>
<name>A0ABD1X2A2_9LAMI</name>
<evidence type="ECO:0000313" key="2">
    <source>
        <dbReference type="Proteomes" id="UP001604277"/>
    </source>
</evidence>
<dbReference type="Proteomes" id="UP001604277">
    <property type="component" value="Unassembled WGS sequence"/>
</dbReference>
<evidence type="ECO:0000313" key="1">
    <source>
        <dbReference type="EMBL" id="KAL2556102.1"/>
    </source>
</evidence>
<proteinExistence type="predicted"/>
<sequence>MADSIAAFTLPISQSSFWCLELMSAIRWPKFEVTCSDLSPVLFLHFLALYEAKDENTLCAAITHHYVNKNDTFEKCLFFPSLTETVNFKYLFLFVEHYSVIIQLSERSPESEYRYPKSQSVYARVLLVKLLSAMCLKVSYDLTREELMQVEKFLAIE</sequence>
<dbReference type="AlphaFoldDB" id="A0ABD1X2A2"/>
<comment type="caution">
    <text evidence="1">The sequence shown here is derived from an EMBL/GenBank/DDBJ whole genome shotgun (WGS) entry which is preliminary data.</text>
</comment>
<reference evidence="2" key="1">
    <citation type="submission" date="2024-07" db="EMBL/GenBank/DDBJ databases">
        <title>Two chromosome-level genome assemblies of Korean endemic species Abeliophyllum distichum and Forsythia ovata (Oleaceae).</title>
        <authorList>
            <person name="Jang H."/>
        </authorList>
    </citation>
    <scope>NUCLEOTIDE SEQUENCE [LARGE SCALE GENOMIC DNA]</scope>
</reference>
<dbReference type="EMBL" id="JBFOLJ010000001">
    <property type="protein sequence ID" value="KAL2556102.1"/>
    <property type="molecule type" value="Genomic_DNA"/>
</dbReference>
<organism evidence="1 2">
    <name type="scientific">Forsythia ovata</name>
    <dbReference type="NCBI Taxonomy" id="205694"/>
    <lineage>
        <taxon>Eukaryota</taxon>
        <taxon>Viridiplantae</taxon>
        <taxon>Streptophyta</taxon>
        <taxon>Embryophyta</taxon>
        <taxon>Tracheophyta</taxon>
        <taxon>Spermatophyta</taxon>
        <taxon>Magnoliopsida</taxon>
        <taxon>eudicotyledons</taxon>
        <taxon>Gunneridae</taxon>
        <taxon>Pentapetalae</taxon>
        <taxon>asterids</taxon>
        <taxon>lamiids</taxon>
        <taxon>Lamiales</taxon>
        <taxon>Oleaceae</taxon>
        <taxon>Forsythieae</taxon>
        <taxon>Forsythia</taxon>
    </lineage>
</organism>
<protein>
    <submittedName>
        <fullName evidence="1">Uncharacterized protein</fullName>
    </submittedName>
</protein>
<gene>
    <name evidence="1" type="ORF">Fot_00841</name>
</gene>